<dbReference type="SUPFAM" id="SSF48371">
    <property type="entry name" value="ARM repeat"/>
    <property type="match status" value="1"/>
</dbReference>
<evidence type="ECO:0000256" key="5">
    <source>
        <dbReference type="ARBA" id="ARBA00022786"/>
    </source>
</evidence>
<dbReference type="EC" id="2.3.2.27" evidence="3"/>
<proteinExistence type="predicted"/>
<dbReference type="InterPro" id="IPR058678">
    <property type="entry name" value="ARM_PUB"/>
</dbReference>
<dbReference type="Pfam" id="PF25598">
    <property type="entry name" value="ARM_PUB"/>
    <property type="match status" value="1"/>
</dbReference>
<comment type="catalytic activity">
    <reaction evidence="1">
        <text>S-ubiquitinyl-[E2 ubiquitin-conjugating enzyme]-L-cysteine + [acceptor protein]-L-lysine = [E2 ubiquitin-conjugating enzyme]-L-cysteine + N(6)-ubiquitinyl-[acceptor protein]-L-lysine.</text>
        <dbReference type="EC" id="2.3.2.27"/>
    </reaction>
</comment>
<dbReference type="InterPro" id="IPR000225">
    <property type="entry name" value="Armadillo"/>
</dbReference>
<evidence type="ECO:0000256" key="3">
    <source>
        <dbReference type="ARBA" id="ARBA00012483"/>
    </source>
</evidence>
<sequence>MSFSASRRRKPPPLSGAFFAPSDLSDISLIRALANVSANILSSHRFHRRDDLFLQRRNSRALLWKIEILLSFFESLIDSSSRLPSPVLLCLKELYILIHRCKMLMDYCVLCGRIWLLLLNPLVSGRFHDLNLEILTLLDVLPIEELDLNPDVRDQMRFLRRRCGNSKLYIDADDEFLRFTVFSFLREFENGCAPDRSELQMVLVDRLGIRDARACQSEIEFLEDQINVQEEDADPAVLTGVAALFRYSRFLLFGFDELRSRESNKVRGFRRSESDADAGEVTLVIPKDFCCPISLELMRDPVIISTGQTYDRASISQWMDEGHSTCPNSGQALVHTVLTPNQALRSWISQWCAEYGVPYDSPESYEASMPCYSRAAIEANKATVSMLVKQLLNGSLDAQTIAVRELRLLAKTGKENRACIAKLGAIPLLKPLLCSSNAVIQVNSVTTILNLSIHDKNKVAIMEEQGCLNSIVCVLRHGLTNESRENAAATLFSLSAMHEYKKRIALEADAVEALACLLKDGSARGKRDAVMALFNLSTHSECAERMAEFGAVSALMGALGNEMVAEDAAGALALLVRRPALAHAVGKDDRAVSSLIGLMRRGTPRGKENAVAALQEMCRKGGALMTQKVARLPSLGGLVQSLMLTGTKRARRKAASLARMCHKCELAAAAAALGGVDYSLSRTGSLSVSMAISVPVL</sequence>
<evidence type="ECO:0000256" key="2">
    <source>
        <dbReference type="ARBA" id="ARBA00004906"/>
    </source>
</evidence>
<dbReference type="Gene3D" id="1.25.10.10">
    <property type="entry name" value="Leucine-rich Repeat Variant"/>
    <property type="match status" value="1"/>
</dbReference>
<dbReference type="SMART" id="SM00504">
    <property type="entry name" value="Ubox"/>
    <property type="match status" value="1"/>
</dbReference>
<dbReference type="GO" id="GO:0061630">
    <property type="term" value="F:ubiquitin protein ligase activity"/>
    <property type="evidence" value="ECO:0007669"/>
    <property type="project" value="UniProtKB-EC"/>
</dbReference>
<protein>
    <recommendedName>
        <fullName evidence="3">RING-type E3 ubiquitin transferase</fullName>
        <ecNumber evidence="3">2.3.2.27</ecNumber>
    </recommendedName>
</protein>
<evidence type="ECO:0000259" key="7">
    <source>
        <dbReference type="PROSITE" id="PS51698"/>
    </source>
</evidence>
<dbReference type="GeneID" id="120251800"/>
<dbReference type="FunFam" id="3.30.40.10:FF:000562">
    <property type="entry name" value="RING-type E3 ubiquitin transferase"/>
    <property type="match status" value="1"/>
</dbReference>
<evidence type="ECO:0000313" key="9">
    <source>
        <dbReference type="RefSeq" id="XP_039116387.1"/>
    </source>
</evidence>
<dbReference type="InterPro" id="IPR003613">
    <property type="entry name" value="Ubox_domain"/>
</dbReference>
<dbReference type="InterPro" id="IPR016024">
    <property type="entry name" value="ARM-type_fold"/>
</dbReference>
<feature type="repeat" description="ARM" evidence="6">
    <location>
        <begin position="424"/>
        <end position="466"/>
    </location>
</feature>
<dbReference type="SMART" id="SM00185">
    <property type="entry name" value="ARM"/>
    <property type="match status" value="6"/>
</dbReference>
<dbReference type="CDD" id="cd16664">
    <property type="entry name" value="RING-Ubox_PUB"/>
    <property type="match status" value="1"/>
</dbReference>
<dbReference type="AlphaFoldDB" id="A0AB40AMY7"/>
<evidence type="ECO:0000256" key="1">
    <source>
        <dbReference type="ARBA" id="ARBA00000900"/>
    </source>
</evidence>
<dbReference type="SUPFAM" id="SSF57850">
    <property type="entry name" value="RING/U-box"/>
    <property type="match status" value="1"/>
</dbReference>
<keyword evidence="8" id="KW-1185">Reference proteome</keyword>
<dbReference type="GO" id="GO:0016567">
    <property type="term" value="P:protein ubiquitination"/>
    <property type="evidence" value="ECO:0007669"/>
    <property type="project" value="InterPro"/>
</dbReference>
<dbReference type="PROSITE" id="PS51698">
    <property type="entry name" value="U_BOX"/>
    <property type="match status" value="1"/>
</dbReference>
<dbReference type="FunFam" id="1.25.10.10:FF:000491">
    <property type="entry name" value="RING-type E3 ubiquitin transferase"/>
    <property type="match status" value="1"/>
</dbReference>
<dbReference type="Gene3D" id="3.30.40.10">
    <property type="entry name" value="Zinc/RING finger domain, C3HC4 (zinc finger)"/>
    <property type="match status" value="1"/>
</dbReference>
<dbReference type="InterPro" id="IPR011989">
    <property type="entry name" value="ARM-like"/>
</dbReference>
<accession>A0AB40AMY7</accession>
<evidence type="ECO:0000256" key="6">
    <source>
        <dbReference type="PROSITE-ProRule" id="PRU00259"/>
    </source>
</evidence>
<comment type="pathway">
    <text evidence="2">Protein modification; protein ubiquitination.</text>
</comment>
<dbReference type="InterPro" id="IPR045210">
    <property type="entry name" value="RING-Ubox_PUB"/>
</dbReference>
<name>A0AB40AMY7_DIOCR</name>
<dbReference type="InterPro" id="IPR013083">
    <property type="entry name" value="Znf_RING/FYVE/PHD"/>
</dbReference>
<dbReference type="PANTHER" id="PTHR23315">
    <property type="entry name" value="U BOX DOMAIN-CONTAINING"/>
    <property type="match status" value="1"/>
</dbReference>
<reference evidence="9" key="1">
    <citation type="submission" date="2025-08" db="UniProtKB">
        <authorList>
            <consortium name="RefSeq"/>
        </authorList>
    </citation>
    <scope>IDENTIFICATION</scope>
</reference>
<feature type="domain" description="U-box" evidence="7">
    <location>
        <begin position="284"/>
        <end position="358"/>
    </location>
</feature>
<dbReference type="PANTHER" id="PTHR23315:SF266">
    <property type="entry name" value="U-BOX DOMAIN-CONTAINING PROTEIN 17"/>
    <property type="match status" value="1"/>
</dbReference>
<dbReference type="RefSeq" id="XP_039116387.1">
    <property type="nucleotide sequence ID" value="XM_039260453.1"/>
</dbReference>
<organism evidence="8 9">
    <name type="scientific">Dioscorea cayennensis subsp. rotundata</name>
    <name type="common">White Guinea yam</name>
    <name type="synonym">Dioscorea rotundata</name>
    <dbReference type="NCBI Taxonomy" id="55577"/>
    <lineage>
        <taxon>Eukaryota</taxon>
        <taxon>Viridiplantae</taxon>
        <taxon>Streptophyta</taxon>
        <taxon>Embryophyta</taxon>
        <taxon>Tracheophyta</taxon>
        <taxon>Spermatophyta</taxon>
        <taxon>Magnoliopsida</taxon>
        <taxon>Liliopsida</taxon>
        <taxon>Dioscoreales</taxon>
        <taxon>Dioscoreaceae</taxon>
        <taxon>Dioscorea</taxon>
    </lineage>
</organism>
<dbReference type="PROSITE" id="PS50176">
    <property type="entry name" value="ARM_REPEAT"/>
    <property type="match status" value="1"/>
</dbReference>
<keyword evidence="5" id="KW-0833">Ubl conjugation pathway</keyword>
<keyword evidence="4" id="KW-0808">Transferase</keyword>
<evidence type="ECO:0000313" key="8">
    <source>
        <dbReference type="Proteomes" id="UP001515500"/>
    </source>
</evidence>
<dbReference type="Pfam" id="PF04564">
    <property type="entry name" value="U-box"/>
    <property type="match status" value="1"/>
</dbReference>
<dbReference type="Proteomes" id="UP001515500">
    <property type="component" value="Chromosome 20"/>
</dbReference>
<gene>
    <name evidence="9" type="primary">LOC120251800</name>
</gene>
<evidence type="ECO:0000256" key="4">
    <source>
        <dbReference type="ARBA" id="ARBA00022679"/>
    </source>
</evidence>